<feature type="transmembrane region" description="Helical" evidence="8">
    <location>
        <begin position="296"/>
        <end position="321"/>
    </location>
</feature>
<dbReference type="InterPro" id="IPR050171">
    <property type="entry name" value="MFS_Transporters"/>
</dbReference>
<evidence type="ECO:0000256" key="4">
    <source>
        <dbReference type="ARBA" id="ARBA00022692"/>
    </source>
</evidence>
<feature type="transmembrane region" description="Helical" evidence="8">
    <location>
        <begin position="207"/>
        <end position="229"/>
    </location>
</feature>
<dbReference type="PANTHER" id="PTHR23517:SF3">
    <property type="entry name" value="INTEGRAL MEMBRANE TRANSPORT PROTEIN"/>
    <property type="match status" value="1"/>
</dbReference>
<feature type="compositionally biased region" description="Basic and acidic residues" evidence="7">
    <location>
        <begin position="243"/>
        <end position="259"/>
    </location>
</feature>
<keyword evidence="11" id="KW-1185">Reference proteome</keyword>
<dbReference type="AlphaFoldDB" id="A0AAV3TEE7"/>
<organism evidence="10 11">
    <name type="scientific">Natronoarchaeum mannanilyticum</name>
    <dbReference type="NCBI Taxonomy" id="926360"/>
    <lineage>
        <taxon>Archaea</taxon>
        <taxon>Methanobacteriati</taxon>
        <taxon>Methanobacteriota</taxon>
        <taxon>Stenosarchaea group</taxon>
        <taxon>Halobacteria</taxon>
        <taxon>Halobacteriales</taxon>
        <taxon>Natronoarchaeaceae</taxon>
    </lineage>
</organism>
<dbReference type="Proteomes" id="UP001500420">
    <property type="component" value="Unassembled WGS sequence"/>
</dbReference>
<feature type="compositionally biased region" description="Low complexity" evidence="7">
    <location>
        <begin position="260"/>
        <end position="277"/>
    </location>
</feature>
<keyword evidence="4 8" id="KW-0812">Transmembrane</keyword>
<protein>
    <recommendedName>
        <fullName evidence="9">Major facilitator superfamily (MFS) profile domain-containing protein</fullName>
    </recommendedName>
</protein>
<reference evidence="10 11" key="1">
    <citation type="journal article" date="2019" name="Int. J. Syst. Evol. Microbiol.">
        <title>The Global Catalogue of Microorganisms (GCM) 10K type strain sequencing project: providing services to taxonomists for standard genome sequencing and annotation.</title>
        <authorList>
            <consortium name="The Broad Institute Genomics Platform"/>
            <consortium name="The Broad Institute Genome Sequencing Center for Infectious Disease"/>
            <person name="Wu L."/>
            <person name="Ma J."/>
        </authorList>
    </citation>
    <scope>NUCLEOTIDE SEQUENCE [LARGE SCALE GENOMIC DNA]</scope>
    <source>
        <strain evidence="10 11">JCM 16328</strain>
    </source>
</reference>
<evidence type="ECO:0000256" key="5">
    <source>
        <dbReference type="ARBA" id="ARBA00022989"/>
    </source>
</evidence>
<evidence type="ECO:0000256" key="6">
    <source>
        <dbReference type="ARBA" id="ARBA00023136"/>
    </source>
</evidence>
<keyword evidence="2" id="KW-0813">Transport</keyword>
<keyword evidence="6 8" id="KW-0472">Membrane</keyword>
<dbReference type="SUPFAM" id="SSF103473">
    <property type="entry name" value="MFS general substrate transporter"/>
    <property type="match status" value="1"/>
</dbReference>
<feature type="region of interest" description="Disordered" evidence="7">
    <location>
        <begin position="236"/>
        <end position="277"/>
    </location>
</feature>
<dbReference type="InterPro" id="IPR036259">
    <property type="entry name" value="MFS_trans_sf"/>
</dbReference>
<comment type="subcellular location">
    <subcellularLocation>
        <location evidence="1">Cell membrane</location>
        <topology evidence="1">Multi-pass membrane protein</topology>
    </subcellularLocation>
</comment>
<evidence type="ECO:0000256" key="2">
    <source>
        <dbReference type="ARBA" id="ARBA00022448"/>
    </source>
</evidence>
<feature type="transmembrane region" description="Helical" evidence="8">
    <location>
        <begin position="115"/>
        <end position="136"/>
    </location>
</feature>
<feature type="transmembrane region" description="Helical" evidence="8">
    <location>
        <begin position="383"/>
        <end position="402"/>
    </location>
</feature>
<proteinExistence type="predicted"/>
<evidence type="ECO:0000313" key="10">
    <source>
        <dbReference type="EMBL" id="GAA0681077.1"/>
    </source>
</evidence>
<feature type="transmembrane region" description="Helical" evidence="8">
    <location>
        <begin position="177"/>
        <end position="201"/>
    </location>
</feature>
<feature type="transmembrane region" description="Helical" evidence="8">
    <location>
        <begin position="450"/>
        <end position="474"/>
    </location>
</feature>
<dbReference type="GO" id="GO:0022857">
    <property type="term" value="F:transmembrane transporter activity"/>
    <property type="evidence" value="ECO:0007669"/>
    <property type="project" value="InterPro"/>
</dbReference>
<evidence type="ECO:0000256" key="1">
    <source>
        <dbReference type="ARBA" id="ARBA00004651"/>
    </source>
</evidence>
<dbReference type="InterPro" id="IPR020846">
    <property type="entry name" value="MFS_dom"/>
</dbReference>
<dbReference type="GO" id="GO:0005886">
    <property type="term" value="C:plasma membrane"/>
    <property type="evidence" value="ECO:0007669"/>
    <property type="project" value="UniProtKB-SubCell"/>
</dbReference>
<evidence type="ECO:0000256" key="8">
    <source>
        <dbReference type="SAM" id="Phobius"/>
    </source>
</evidence>
<dbReference type="InterPro" id="IPR011701">
    <property type="entry name" value="MFS"/>
</dbReference>
<feature type="domain" description="Major facilitator superfamily (MFS) profile" evidence="9">
    <location>
        <begin position="53"/>
        <end position="475"/>
    </location>
</feature>
<feature type="transmembrane region" description="Helical" evidence="8">
    <location>
        <begin position="51"/>
        <end position="71"/>
    </location>
</feature>
<dbReference type="Pfam" id="PF07690">
    <property type="entry name" value="MFS_1"/>
    <property type="match status" value="1"/>
</dbReference>
<feature type="transmembrane region" description="Helical" evidence="8">
    <location>
        <begin position="142"/>
        <end position="165"/>
    </location>
</feature>
<dbReference type="PANTHER" id="PTHR23517">
    <property type="entry name" value="RESISTANCE PROTEIN MDTM, PUTATIVE-RELATED-RELATED"/>
    <property type="match status" value="1"/>
</dbReference>
<name>A0AAV3TEE7_9EURY</name>
<evidence type="ECO:0000256" key="7">
    <source>
        <dbReference type="SAM" id="MobiDB-lite"/>
    </source>
</evidence>
<evidence type="ECO:0000259" key="9">
    <source>
        <dbReference type="PROSITE" id="PS50850"/>
    </source>
</evidence>
<evidence type="ECO:0000313" key="11">
    <source>
        <dbReference type="Proteomes" id="UP001500420"/>
    </source>
</evidence>
<gene>
    <name evidence="10" type="ORF">GCM10009020_32590</name>
</gene>
<comment type="caution">
    <text evidence="10">The sequence shown here is derived from an EMBL/GenBank/DDBJ whole genome shotgun (WGS) entry which is preliminary data.</text>
</comment>
<keyword evidence="3" id="KW-1003">Cell membrane</keyword>
<keyword evidence="5 8" id="KW-1133">Transmembrane helix</keyword>
<accession>A0AAV3TEE7</accession>
<feature type="transmembrane region" description="Helical" evidence="8">
    <location>
        <begin position="423"/>
        <end position="444"/>
    </location>
</feature>
<dbReference type="Gene3D" id="1.20.1250.20">
    <property type="entry name" value="MFS general substrate transporter like domains"/>
    <property type="match status" value="2"/>
</dbReference>
<dbReference type="EMBL" id="BAAADV010000007">
    <property type="protein sequence ID" value="GAA0681077.1"/>
    <property type="molecule type" value="Genomic_DNA"/>
</dbReference>
<feature type="transmembrane region" description="Helical" evidence="8">
    <location>
        <begin position="83"/>
        <end position="103"/>
    </location>
</feature>
<evidence type="ECO:0000256" key="3">
    <source>
        <dbReference type="ARBA" id="ARBA00022475"/>
    </source>
</evidence>
<feature type="transmembrane region" description="Helical" evidence="8">
    <location>
        <begin position="356"/>
        <end position="377"/>
    </location>
</feature>
<dbReference type="PROSITE" id="PS50850">
    <property type="entry name" value="MFS"/>
    <property type="match status" value="1"/>
</dbReference>
<sequence length="475" mass="48603">MINPRRRAASTPFEDRPAPSIREPVWFFRFADEARLRSMSRLPSLRRLGRFDVLVLTSLLWFLAKFLRYAFPPLFGSLQTVYGVSNATLGTAFTGFMLAYAAMQFPAGLLADRFGSVRVITAGALVAIGAALVVVVDSPFAVLVLAMVVMGAGTGVHKTVAVELLSRTYPARTGRALGIFDTFGTFGGVVAPAGVVLFAGLPGVFGAGWRTLFLVAAGCGLAATALFAVRTPTRLGSDAGDAAAERGDAGDAGAERGDAGDAAAGSANPDGGDAADGAALPDDIRRYAGLFRDRRFAAFVAVTILFSFTYNGLVAFLPLYLTAEAGVSEATAGALYSALFAVSLVQMVSGEASDRLGALPVIVAALSLSTASLLALLTLSGAVGALGIGAAVISLGLGSHAFRPVRGAYLMAIVPDSMAGGGFGAVRALLMGAGAISPAIVGYLSEAADFRVAFGLLGATLVAATALAALLWIFD</sequence>